<evidence type="ECO:0000256" key="1">
    <source>
        <dbReference type="SAM" id="Coils"/>
    </source>
</evidence>
<gene>
    <name evidence="3" type="ORF">B0T17DRAFT_530298</name>
</gene>
<keyword evidence="1" id="KW-0175">Coiled coil</keyword>
<name>A0AA40CBE2_9PEZI</name>
<proteinExistence type="predicted"/>
<protein>
    <submittedName>
        <fullName evidence="3">Uncharacterized protein</fullName>
    </submittedName>
</protein>
<evidence type="ECO:0000256" key="2">
    <source>
        <dbReference type="SAM" id="MobiDB-lite"/>
    </source>
</evidence>
<dbReference type="Proteomes" id="UP001174934">
    <property type="component" value="Unassembled WGS sequence"/>
</dbReference>
<comment type="caution">
    <text evidence="3">The sequence shown here is derived from an EMBL/GenBank/DDBJ whole genome shotgun (WGS) entry which is preliminary data.</text>
</comment>
<feature type="region of interest" description="Disordered" evidence="2">
    <location>
        <begin position="1"/>
        <end position="52"/>
    </location>
</feature>
<organism evidence="3 4">
    <name type="scientific">Bombardia bombarda</name>
    <dbReference type="NCBI Taxonomy" id="252184"/>
    <lineage>
        <taxon>Eukaryota</taxon>
        <taxon>Fungi</taxon>
        <taxon>Dikarya</taxon>
        <taxon>Ascomycota</taxon>
        <taxon>Pezizomycotina</taxon>
        <taxon>Sordariomycetes</taxon>
        <taxon>Sordariomycetidae</taxon>
        <taxon>Sordariales</taxon>
        <taxon>Lasiosphaeriaceae</taxon>
        <taxon>Bombardia</taxon>
    </lineage>
</organism>
<reference evidence="3" key="1">
    <citation type="submission" date="2023-06" db="EMBL/GenBank/DDBJ databases">
        <title>Genome-scale phylogeny and comparative genomics of the fungal order Sordariales.</title>
        <authorList>
            <consortium name="Lawrence Berkeley National Laboratory"/>
            <person name="Hensen N."/>
            <person name="Bonometti L."/>
            <person name="Westerberg I."/>
            <person name="Brannstrom I.O."/>
            <person name="Guillou S."/>
            <person name="Cros-Aarteil S."/>
            <person name="Calhoun S."/>
            <person name="Haridas S."/>
            <person name="Kuo A."/>
            <person name="Mondo S."/>
            <person name="Pangilinan J."/>
            <person name="Riley R."/>
            <person name="LaButti K."/>
            <person name="Andreopoulos B."/>
            <person name="Lipzen A."/>
            <person name="Chen C."/>
            <person name="Yanf M."/>
            <person name="Daum C."/>
            <person name="Ng V."/>
            <person name="Clum A."/>
            <person name="Steindorff A."/>
            <person name="Ohm R."/>
            <person name="Martin F."/>
            <person name="Silar P."/>
            <person name="Natvig D."/>
            <person name="Lalanne C."/>
            <person name="Gautier V."/>
            <person name="Ament-velasquez S.L."/>
            <person name="Kruys A."/>
            <person name="Hutchinson M.I."/>
            <person name="Powell A.J."/>
            <person name="Barry K."/>
            <person name="Miller A.N."/>
            <person name="Grigoriev I.V."/>
            <person name="Debuchy R."/>
            <person name="Gladieux P."/>
            <person name="Thoren M.H."/>
            <person name="Johannesson H."/>
        </authorList>
    </citation>
    <scope>NUCLEOTIDE SEQUENCE</scope>
    <source>
        <strain evidence="3">SMH3391-2</strain>
    </source>
</reference>
<dbReference type="EMBL" id="JAULSR010000002">
    <property type="protein sequence ID" value="KAK0631163.1"/>
    <property type="molecule type" value="Genomic_DNA"/>
</dbReference>
<accession>A0AA40CBE2</accession>
<evidence type="ECO:0000313" key="4">
    <source>
        <dbReference type="Proteomes" id="UP001174934"/>
    </source>
</evidence>
<dbReference type="AlphaFoldDB" id="A0AA40CBE2"/>
<sequence length="426" mass="46181">MLPTRSLTRAAPRAARTIRAPRIQQRRLQSTSTSTSSPSVSQQANGSSTSHLASGVAGGLAGAALLYGIYTMTPSGRMASQVNKAAKEADKKYQQVASKLKEKAPSADEAVDRIKQICYSYAGWIPGGREYVDIAFKDLESIRENNQDEFNQLIDETYKRFQDIAKAGLSMEALSKSYDALADLSKKVASLAGSSVDQILENHPELKEKVGGPIDQLKQMGDQYGPEAKKMADETWDQVKDIMASGFSADTANKVRKLVEEKTQQLKKLGDEAYKKGLEQAQPLLEKNPKVKELIEKNQDFLKKGNATALFKQVKSAVESGDTSKLEEYVKKSVDKAKSVGGGSSPSSVLSGGAGSFAALGQFFGGSSSGNKIQEHVKVLSELVESHAKEGEKLLKETKEDLQKVLEDKANKAQKIVKSAKKDAEQ</sequence>
<keyword evidence="4" id="KW-1185">Reference proteome</keyword>
<feature type="compositionally biased region" description="Low complexity" evidence="2">
    <location>
        <begin position="8"/>
        <end position="43"/>
    </location>
</feature>
<dbReference type="SUPFAM" id="SSF47162">
    <property type="entry name" value="Apolipoprotein"/>
    <property type="match status" value="1"/>
</dbReference>
<evidence type="ECO:0000313" key="3">
    <source>
        <dbReference type="EMBL" id="KAK0631163.1"/>
    </source>
</evidence>
<feature type="coiled-coil region" evidence="1">
    <location>
        <begin position="388"/>
        <end position="423"/>
    </location>
</feature>